<keyword evidence="2" id="KW-0560">Oxidoreductase</keyword>
<dbReference type="PRINTS" id="PR00080">
    <property type="entry name" value="SDRFAMILY"/>
</dbReference>
<dbReference type="CDD" id="cd05233">
    <property type="entry name" value="SDR_c"/>
    <property type="match status" value="1"/>
</dbReference>
<dbReference type="Gene3D" id="3.40.50.720">
    <property type="entry name" value="NAD(P)-binding Rossmann-like Domain"/>
    <property type="match status" value="1"/>
</dbReference>
<dbReference type="SUPFAM" id="SSF51735">
    <property type="entry name" value="NAD(P)-binding Rossmann-fold domains"/>
    <property type="match status" value="1"/>
</dbReference>
<evidence type="ECO:0000256" key="2">
    <source>
        <dbReference type="ARBA" id="ARBA00023002"/>
    </source>
</evidence>
<dbReference type="Pfam" id="PF13561">
    <property type="entry name" value="adh_short_C2"/>
    <property type="match status" value="1"/>
</dbReference>
<dbReference type="AlphaFoldDB" id="A0A9X0R0D6"/>
<keyword evidence="5" id="KW-1185">Reference proteome</keyword>
<dbReference type="NCBIfam" id="NF005559">
    <property type="entry name" value="PRK07231.1"/>
    <property type="match status" value="1"/>
</dbReference>
<dbReference type="FunFam" id="3.40.50.720:FF:000084">
    <property type="entry name" value="Short-chain dehydrogenase reductase"/>
    <property type="match status" value="1"/>
</dbReference>
<evidence type="ECO:0000259" key="3">
    <source>
        <dbReference type="SMART" id="SM00822"/>
    </source>
</evidence>
<protein>
    <submittedName>
        <fullName evidence="4">SDR family oxidoreductase</fullName>
    </submittedName>
</protein>
<dbReference type="GO" id="GO:0016491">
    <property type="term" value="F:oxidoreductase activity"/>
    <property type="evidence" value="ECO:0007669"/>
    <property type="project" value="UniProtKB-KW"/>
</dbReference>
<reference evidence="4" key="1">
    <citation type="submission" date="2020-08" db="EMBL/GenBank/DDBJ databases">
        <authorList>
            <person name="Hu Y."/>
            <person name="Nguyen S.V."/>
            <person name="Li F."/>
            <person name="Fanning S."/>
        </authorList>
    </citation>
    <scope>NUCLEOTIDE SEQUENCE</scope>
    <source>
        <strain evidence="4">SYSU D8009</strain>
    </source>
</reference>
<dbReference type="EMBL" id="JACOMF010000026">
    <property type="protein sequence ID" value="MBC4017281.1"/>
    <property type="molecule type" value="Genomic_DNA"/>
</dbReference>
<dbReference type="Proteomes" id="UP000600101">
    <property type="component" value="Unassembled WGS sequence"/>
</dbReference>
<comment type="similarity">
    <text evidence="1">Belongs to the short-chain dehydrogenases/reductases (SDR) family.</text>
</comment>
<evidence type="ECO:0000313" key="5">
    <source>
        <dbReference type="Proteomes" id="UP000600101"/>
    </source>
</evidence>
<dbReference type="RefSeq" id="WP_186772046.1">
    <property type="nucleotide sequence ID" value="NZ_JACOMF010000026.1"/>
</dbReference>
<dbReference type="SMART" id="SM00822">
    <property type="entry name" value="PKS_KR"/>
    <property type="match status" value="1"/>
</dbReference>
<proteinExistence type="inferred from homology"/>
<organism evidence="4 5">
    <name type="scientific">Siccirubricoccus deserti</name>
    <dbReference type="NCBI Taxonomy" id="2013562"/>
    <lineage>
        <taxon>Bacteria</taxon>
        <taxon>Pseudomonadati</taxon>
        <taxon>Pseudomonadota</taxon>
        <taxon>Alphaproteobacteria</taxon>
        <taxon>Acetobacterales</taxon>
        <taxon>Roseomonadaceae</taxon>
        <taxon>Siccirubricoccus</taxon>
    </lineage>
</organism>
<name>A0A9X0R0D6_9PROT</name>
<dbReference type="InterPro" id="IPR036291">
    <property type="entry name" value="NAD(P)-bd_dom_sf"/>
</dbReference>
<comment type="caution">
    <text evidence="4">The sequence shown here is derived from an EMBL/GenBank/DDBJ whole genome shotgun (WGS) entry which is preliminary data.</text>
</comment>
<dbReference type="InterPro" id="IPR002347">
    <property type="entry name" value="SDR_fam"/>
</dbReference>
<dbReference type="PANTHER" id="PTHR43669:SF3">
    <property type="entry name" value="ALCOHOL DEHYDROGENASE, PUTATIVE (AFU_ORTHOLOGUE AFUA_3G03445)-RELATED"/>
    <property type="match status" value="1"/>
</dbReference>
<gene>
    <name evidence="4" type="ORF">H7965_18385</name>
</gene>
<dbReference type="InterPro" id="IPR057326">
    <property type="entry name" value="KR_dom"/>
</dbReference>
<dbReference type="PANTHER" id="PTHR43669">
    <property type="entry name" value="5-KETO-D-GLUCONATE 5-REDUCTASE"/>
    <property type="match status" value="1"/>
</dbReference>
<accession>A0A9X0R0D6</accession>
<evidence type="ECO:0000313" key="4">
    <source>
        <dbReference type="EMBL" id="MBC4017281.1"/>
    </source>
</evidence>
<evidence type="ECO:0000256" key="1">
    <source>
        <dbReference type="ARBA" id="ARBA00006484"/>
    </source>
</evidence>
<feature type="domain" description="Ketoreductase" evidence="3">
    <location>
        <begin position="11"/>
        <end position="194"/>
    </location>
</feature>
<dbReference type="PRINTS" id="PR00081">
    <property type="entry name" value="GDHRDH"/>
</dbReference>
<sequence>MNTDWLGLGGRIAVVTGAAGGIGRAVAASFVEAGVSVMLLDRDAEALHAIEHSLRDTGGTVAAMVCDIGSEGSIADAARATQDRLGPVDILVNNAGILRPGPLATLPLEEWNTLLTVNLTGYLLCAQAFRPQMLGRGGAIVSIASIAASNPQPRSGAYSPSKAAVAMLSRQLALEWGPDGIRSNIVSPGLVRTPMSEAFYQAPGVAEKRAAMVPLRRVATPQDMADAVLFLCSPRASYVTGAEILVDGGLDQVVMELTPRPGF</sequence>